<dbReference type="InterPro" id="IPR002350">
    <property type="entry name" value="Kazal_dom"/>
</dbReference>
<gene>
    <name evidence="2" type="ORF">MNBD_GAMMA08-2100</name>
</gene>
<reference evidence="2" key="1">
    <citation type="submission" date="2018-06" db="EMBL/GenBank/DDBJ databases">
        <authorList>
            <person name="Zhirakovskaya E."/>
        </authorList>
    </citation>
    <scope>NUCLEOTIDE SEQUENCE</scope>
</reference>
<dbReference type="PROSITE" id="PS51257">
    <property type="entry name" value="PROKAR_LIPOPROTEIN"/>
    <property type="match status" value="1"/>
</dbReference>
<proteinExistence type="predicted"/>
<accession>A0A3B0XFS5</accession>
<dbReference type="Gene3D" id="3.30.60.30">
    <property type="match status" value="1"/>
</dbReference>
<dbReference type="Pfam" id="PF00050">
    <property type="entry name" value="Kazal_1"/>
    <property type="match status" value="1"/>
</dbReference>
<organism evidence="2">
    <name type="scientific">hydrothermal vent metagenome</name>
    <dbReference type="NCBI Taxonomy" id="652676"/>
    <lineage>
        <taxon>unclassified sequences</taxon>
        <taxon>metagenomes</taxon>
        <taxon>ecological metagenomes</taxon>
    </lineage>
</organism>
<dbReference type="PROSITE" id="PS51465">
    <property type="entry name" value="KAZAL_2"/>
    <property type="match status" value="1"/>
</dbReference>
<dbReference type="EMBL" id="UOFH01000145">
    <property type="protein sequence ID" value="VAW60449.1"/>
    <property type="molecule type" value="Genomic_DNA"/>
</dbReference>
<evidence type="ECO:0000313" key="2">
    <source>
        <dbReference type="EMBL" id="VAW60449.1"/>
    </source>
</evidence>
<evidence type="ECO:0000259" key="1">
    <source>
        <dbReference type="PROSITE" id="PS51465"/>
    </source>
</evidence>
<dbReference type="AlphaFoldDB" id="A0A3B0XFS5"/>
<name>A0A3B0XFS5_9ZZZZ</name>
<dbReference type="InterPro" id="IPR036058">
    <property type="entry name" value="Kazal_dom_sf"/>
</dbReference>
<dbReference type="SUPFAM" id="SSF100895">
    <property type="entry name" value="Kazal-type serine protease inhibitors"/>
    <property type="match status" value="1"/>
</dbReference>
<protein>
    <recommendedName>
        <fullName evidence="1">Kazal-like domain-containing protein</fullName>
    </recommendedName>
</protein>
<sequence length="85" mass="9332">MMKNKINILAIFLVSFSLFSCAATEKKAVVEVELTKCKTPKSQICTREYKPVCGYEVDGNYKTFSNACTACSNAKIVSYAEGACK</sequence>
<feature type="domain" description="Kazal-like" evidence="1">
    <location>
        <begin position="31"/>
        <end position="85"/>
    </location>
</feature>
<dbReference type="CDD" id="cd00104">
    <property type="entry name" value="KAZAL_FS"/>
    <property type="match status" value="1"/>
</dbReference>